<reference evidence="3 4" key="2">
    <citation type="submission" date="2020-11" db="EMBL/GenBank/DDBJ databases">
        <title>Complete genome sequence of Pectobacterium brasiliense strain F126.</title>
        <authorList>
            <person name="Miroshnikov K."/>
            <person name="Vo T.N.H."/>
            <person name="Khodykina M.V."/>
            <person name="Kabanova A.P."/>
            <person name="Shneider M."/>
            <person name="Korzhenkov A."/>
            <person name="Toschakov S.V."/>
            <person name="Miroshnikov K.A."/>
            <person name="Ignatov A.N."/>
            <person name="Mikhailova Y.V."/>
            <person name="Shelenkov A."/>
            <person name="Yanushevich Y.G."/>
            <person name="Evseev P.V."/>
        </authorList>
    </citation>
    <scope>NUCLEOTIDE SEQUENCE [LARGE SCALE GENOMIC DNA]</scope>
    <source>
        <strain evidence="3 4">F126</strain>
    </source>
</reference>
<accession>A0A3S0Y0R2</accession>
<evidence type="ECO:0000313" key="4">
    <source>
        <dbReference type="Proteomes" id="UP000269351"/>
    </source>
</evidence>
<gene>
    <name evidence="3" type="ORF">F126LOC_017530</name>
    <name evidence="2" type="ORF">H4F48_10705</name>
</gene>
<dbReference type="Gene3D" id="2.40.50.230">
    <property type="entry name" value="Gp5 N-terminal domain"/>
    <property type="match status" value="1"/>
</dbReference>
<dbReference type="InterPro" id="IPR037026">
    <property type="entry name" value="Vgr_OB-fold_dom_sf"/>
</dbReference>
<dbReference type="EMBL" id="JACGET010000011">
    <property type="protein sequence ID" value="MBN3106540.1"/>
    <property type="molecule type" value="Genomic_DNA"/>
</dbReference>
<reference evidence="2 5" key="1">
    <citation type="submission" date="2020-07" db="EMBL/GenBank/DDBJ databases">
        <title>A pangenomic view of the genus Pectobacterium provides insights into genome organization, phylogeny, and virulence.</title>
        <authorList>
            <person name="Jonkheer E."/>
            <person name="Brankovics B."/>
            <person name="Houwers I."/>
            <person name="Van Der Wolf J."/>
            <person name="Bonants P."/>
            <person name="Vreeburg R."/>
            <person name="Bollema R."/>
            <person name="De Haan J."/>
            <person name="Berke L."/>
            <person name="De Ridder D."/>
            <person name="Smit S."/>
            <person name="Van Der Lee T.A.J."/>
        </authorList>
    </citation>
    <scope>NUCLEOTIDE SEQUENCE [LARGE SCALE GENOMIC DNA]</scope>
    <source>
        <strain evidence="2 5">NAK:384</strain>
    </source>
</reference>
<dbReference type="InterPro" id="IPR041599">
    <property type="entry name" value="Gp138_N"/>
</dbReference>
<name>A0A3S0Y0R2_9GAMM</name>
<dbReference type="Pfam" id="PF18352">
    <property type="entry name" value="Gp138_N"/>
    <property type="match status" value="1"/>
</dbReference>
<dbReference type="EMBL" id="CP065031">
    <property type="protein sequence ID" value="QPK23416.1"/>
    <property type="molecule type" value="Genomic_DNA"/>
</dbReference>
<keyword evidence="5" id="KW-1185">Reference proteome</keyword>
<evidence type="ECO:0000313" key="2">
    <source>
        <dbReference type="EMBL" id="MBN3106540.1"/>
    </source>
</evidence>
<proteinExistence type="predicted"/>
<feature type="domain" description="Phage protein Gp138 N-terminal" evidence="1">
    <location>
        <begin position="26"/>
        <end position="123"/>
    </location>
</feature>
<sequence>MKSTNPLFSAIQAASMNMLGGLMIGMPGHVVAYDPEKQRAQIECGIQRRMSDGAIETLSVLINVPVQFSGSADWVLFHELPAGTEGYIHFSQRSVDAWLDMGGPVPPTGPEMFSASDAFFSPGYRSLKTAIPNLPTSGVGMSNRDGSVRIHLTDGGITLICGGNSLTVSPEGVTVNGETTLNGRTEVTTGGLAVGDIEFDHHAHGGVERGSDVSDGPQ</sequence>
<organism evidence="3 4">
    <name type="scientific">Pectobacterium brasiliense</name>
    <dbReference type="NCBI Taxonomy" id="180957"/>
    <lineage>
        <taxon>Bacteria</taxon>
        <taxon>Pseudomonadati</taxon>
        <taxon>Pseudomonadota</taxon>
        <taxon>Gammaproteobacteria</taxon>
        <taxon>Enterobacterales</taxon>
        <taxon>Pectobacteriaceae</taxon>
        <taxon>Pectobacterium</taxon>
    </lineage>
</organism>
<dbReference type="Proteomes" id="UP000269351">
    <property type="component" value="Chromosome"/>
</dbReference>
<evidence type="ECO:0000313" key="3">
    <source>
        <dbReference type="EMBL" id="QPK23416.1"/>
    </source>
</evidence>
<protein>
    <recommendedName>
        <fullName evidence="1">Phage protein Gp138 N-terminal domain-containing protein</fullName>
    </recommendedName>
</protein>
<dbReference type="Proteomes" id="UP000762586">
    <property type="component" value="Unassembled WGS sequence"/>
</dbReference>
<evidence type="ECO:0000259" key="1">
    <source>
        <dbReference type="Pfam" id="PF18352"/>
    </source>
</evidence>
<evidence type="ECO:0000313" key="5">
    <source>
        <dbReference type="Proteomes" id="UP000762586"/>
    </source>
</evidence>
<dbReference type="RefSeq" id="WP_119870680.1">
    <property type="nucleotide sequence ID" value="NZ_CP059955.1"/>
</dbReference>
<dbReference type="AlphaFoldDB" id="A0A3S0Y0R2"/>